<evidence type="ECO:0000256" key="4">
    <source>
        <dbReference type="ARBA" id="ARBA00022670"/>
    </source>
</evidence>
<keyword evidence="5 10" id="KW-0812">Transmembrane</keyword>
<dbReference type="Pfam" id="PF01343">
    <property type="entry name" value="Peptidase_S49"/>
    <property type="match status" value="1"/>
</dbReference>
<evidence type="ECO:0000259" key="11">
    <source>
        <dbReference type="Pfam" id="PF01343"/>
    </source>
</evidence>
<proteinExistence type="inferred from homology"/>
<evidence type="ECO:0000256" key="7">
    <source>
        <dbReference type="ARBA" id="ARBA00022825"/>
    </source>
</evidence>
<dbReference type="Proteomes" id="UP000182521">
    <property type="component" value="Chromosome"/>
</dbReference>
<dbReference type="EMBL" id="CP009654">
    <property type="protein sequence ID" value="APC96249.1"/>
    <property type="molecule type" value="Genomic_DNA"/>
</dbReference>
<keyword evidence="4" id="KW-0645">Protease</keyword>
<evidence type="ECO:0000256" key="2">
    <source>
        <dbReference type="ARBA" id="ARBA00008683"/>
    </source>
</evidence>
<keyword evidence="14" id="KW-1185">Reference proteome</keyword>
<keyword evidence="3" id="KW-1003">Cell membrane</keyword>
<dbReference type="Gene3D" id="6.20.330.10">
    <property type="match status" value="1"/>
</dbReference>
<evidence type="ECO:0000256" key="8">
    <source>
        <dbReference type="ARBA" id="ARBA00022989"/>
    </source>
</evidence>
<evidence type="ECO:0000259" key="12">
    <source>
        <dbReference type="Pfam" id="PF08496"/>
    </source>
</evidence>
<dbReference type="InterPro" id="IPR029045">
    <property type="entry name" value="ClpP/crotonase-like_dom_sf"/>
</dbReference>
<dbReference type="KEGG" id="frc:KX01_1025"/>
<sequence length="340" mass="39026">MWYSNFVDFFYFNLYLLAVILAIVFILVMFFSLLAKSKEHQVKASKGKLELSKLGERYKKAQEYLMLEVLDKREYKEFRKEQKKKYSKEDVVDSKKIFVLTFKGDLQASQVESLREEVSSVLSIAKTMDEVIVRVDSPGGVVNGYGFAAAQLERIRQAGINLTVCIDQIAASGGYMMASVAHKIICSPFAIVGSIGVVGTVPNVRDMLRKHGIDVEMHTSGQYKRTLTTVGENTEEGREKFKEDLQNIHYLFKKHILTYRPNLDIEKVATGEHWFGKDALELGLVDKIQTYDDYIIDYFRQDIDAYEISFVRKKDKGFIKSKLALVKRIFASILYNRKII</sequence>
<feature type="domain" description="Peptidase S49 N-terminal proteobacteria" evidence="12">
    <location>
        <begin position="9"/>
        <end position="152"/>
    </location>
</feature>
<accession>A0A1J0KR81</accession>
<feature type="transmembrane region" description="Helical" evidence="10">
    <location>
        <begin position="12"/>
        <end position="35"/>
    </location>
</feature>
<dbReference type="Pfam" id="PF08496">
    <property type="entry name" value="Peptidase_S49_N"/>
    <property type="match status" value="1"/>
</dbReference>
<comment type="similarity">
    <text evidence="2">Belongs to the peptidase S49 family.</text>
</comment>
<evidence type="ECO:0000256" key="5">
    <source>
        <dbReference type="ARBA" id="ARBA00022692"/>
    </source>
</evidence>
<reference evidence="14" key="1">
    <citation type="submission" date="2014-10" db="EMBL/GenBank/DDBJ databases">
        <authorList>
            <person name="Kuske C.R."/>
            <person name="Challacombe J.F."/>
            <person name="Daligault H.E."/>
            <person name="Davenport K.W."/>
            <person name="Johnson S.L."/>
            <person name="Siddaramappa S."/>
            <person name="Petersen J.M."/>
        </authorList>
    </citation>
    <scope>NUCLEOTIDE SEQUENCE [LARGE SCALE GENOMIC DNA]</scope>
    <source>
        <strain evidence="14">CA97-1460</strain>
    </source>
</reference>
<comment type="subcellular location">
    <subcellularLocation>
        <location evidence="1">Cell membrane</location>
    </subcellularLocation>
</comment>
<evidence type="ECO:0000256" key="10">
    <source>
        <dbReference type="SAM" id="Phobius"/>
    </source>
</evidence>
<evidence type="ECO:0000256" key="9">
    <source>
        <dbReference type="ARBA" id="ARBA00023136"/>
    </source>
</evidence>
<evidence type="ECO:0000313" key="13">
    <source>
        <dbReference type="EMBL" id="APC96249.1"/>
    </source>
</evidence>
<keyword evidence="8 10" id="KW-1133">Transmembrane helix</keyword>
<evidence type="ECO:0000256" key="3">
    <source>
        <dbReference type="ARBA" id="ARBA00022475"/>
    </source>
</evidence>
<dbReference type="SUPFAM" id="SSF52096">
    <property type="entry name" value="ClpP/crotonase"/>
    <property type="match status" value="1"/>
</dbReference>
<keyword evidence="7" id="KW-0720">Serine protease</keyword>
<keyword evidence="6" id="KW-0378">Hydrolase</keyword>
<dbReference type="RefSeq" id="WP_071663952.1">
    <property type="nucleotide sequence ID" value="NZ_CP009654.1"/>
</dbReference>
<dbReference type="InterPro" id="IPR002142">
    <property type="entry name" value="Peptidase_S49"/>
</dbReference>
<dbReference type="PANTHER" id="PTHR42987">
    <property type="entry name" value="PEPTIDASE S49"/>
    <property type="match status" value="1"/>
</dbReference>
<gene>
    <name evidence="13" type="ORF">KX01_1025</name>
</gene>
<dbReference type="CDD" id="cd07023">
    <property type="entry name" value="S49_Sppa_N_C"/>
    <property type="match status" value="1"/>
</dbReference>
<dbReference type="OrthoDB" id="5614232at2"/>
<dbReference type="InterPro" id="IPR013703">
    <property type="entry name" value="Peptidase_S49_N_proteobac"/>
</dbReference>
<keyword evidence="9 10" id="KW-0472">Membrane</keyword>
<organism evidence="13 14">
    <name type="scientific">Francisella frigiditurris</name>
    <dbReference type="NCBI Taxonomy" id="1542390"/>
    <lineage>
        <taxon>Bacteria</taxon>
        <taxon>Pseudomonadati</taxon>
        <taxon>Pseudomonadota</taxon>
        <taxon>Gammaproteobacteria</taxon>
        <taxon>Thiotrichales</taxon>
        <taxon>Francisellaceae</taxon>
        <taxon>Francisella</taxon>
    </lineage>
</organism>
<dbReference type="NCBIfam" id="NF008745">
    <property type="entry name" value="PRK11778.1"/>
    <property type="match status" value="1"/>
</dbReference>
<dbReference type="STRING" id="1542390.KX01_1025"/>
<dbReference type="GO" id="GO:0004252">
    <property type="term" value="F:serine-type endopeptidase activity"/>
    <property type="evidence" value="ECO:0007669"/>
    <property type="project" value="InterPro"/>
</dbReference>
<dbReference type="GO" id="GO:0005886">
    <property type="term" value="C:plasma membrane"/>
    <property type="evidence" value="ECO:0007669"/>
    <property type="project" value="UniProtKB-SubCell"/>
</dbReference>
<name>A0A1J0KR81_9GAMM</name>
<evidence type="ECO:0000256" key="6">
    <source>
        <dbReference type="ARBA" id="ARBA00022801"/>
    </source>
</evidence>
<dbReference type="GO" id="GO:0006508">
    <property type="term" value="P:proteolysis"/>
    <property type="evidence" value="ECO:0007669"/>
    <property type="project" value="UniProtKB-KW"/>
</dbReference>
<evidence type="ECO:0000313" key="14">
    <source>
        <dbReference type="Proteomes" id="UP000182521"/>
    </source>
</evidence>
<evidence type="ECO:0008006" key="15">
    <source>
        <dbReference type="Google" id="ProtNLM"/>
    </source>
</evidence>
<dbReference type="InterPro" id="IPR047272">
    <property type="entry name" value="S49_SppA_C"/>
</dbReference>
<dbReference type="AlphaFoldDB" id="A0A1J0KR81"/>
<protein>
    <recommendedName>
        <fullName evidence="15">Peptidase S49 family protein</fullName>
    </recommendedName>
</protein>
<dbReference type="PANTHER" id="PTHR42987:SF4">
    <property type="entry name" value="PROTEASE SOHB-RELATED"/>
    <property type="match status" value="1"/>
</dbReference>
<feature type="domain" description="Peptidase S49" evidence="11">
    <location>
        <begin position="156"/>
        <end position="295"/>
    </location>
</feature>
<evidence type="ECO:0000256" key="1">
    <source>
        <dbReference type="ARBA" id="ARBA00004236"/>
    </source>
</evidence>
<dbReference type="Gene3D" id="3.90.226.10">
    <property type="entry name" value="2-enoyl-CoA Hydratase, Chain A, domain 1"/>
    <property type="match status" value="1"/>
</dbReference>